<sequence>MYNILVILNIYKEKNWTSFDVVAKLRGVLKTKRIGHAGTLDPLAEGVLIILTDADTKKQDFFMKQVKEYEAEIAFGITTPTWDLEITPDFVGNIPSEKQVDELIPNFIGEIEQTIPMYSAKRVDGKHLYELARKGLEPTKPVAKKKVVVHNIEKLGFVSQTIVTTQGEKQVNILQCRVTCSSGTYVRSLAFDMANKLGTGGMLVKLLRTKVGEFTIADAKKLTALAQPEL</sequence>
<dbReference type="GO" id="GO:0003723">
    <property type="term" value="F:RNA binding"/>
    <property type="evidence" value="ECO:0007669"/>
    <property type="project" value="InterPro"/>
</dbReference>
<dbReference type="EC" id="5.4.99.25" evidence="5"/>
<keyword evidence="4 5" id="KW-0413">Isomerase</keyword>
<name>A0A1F4W2I0_UNCKA</name>
<dbReference type="InterPro" id="IPR014780">
    <property type="entry name" value="tRNA_psdUridine_synth_TruB"/>
</dbReference>
<comment type="catalytic activity">
    <reaction evidence="1 5">
        <text>uridine(55) in tRNA = pseudouridine(55) in tRNA</text>
        <dbReference type="Rhea" id="RHEA:42532"/>
        <dbReference type="Rhea" id="RHEA-COMP:10101"/>
        <dbReference type="Rhea" id="RHEA-COMP:10102"/>
        <dbReference type="ChEBI" id="CHEBI:65314"/>
        <dbReference type="ChEBI" id="CHEBI:65315"/>
        <dbReference type="EC" id="5.4.99.25"/>
    </reaction>
</comment>
<comment type="similarity">
    <text evidence="2 5">Belongs to the pseudouridine synthase TruB family. Type 1 subfamily.</text>
</comment>
<comment type="caution">
    <text evidence="7">The sequence shown here is derived from an EMBL/GenBank/DDBJ whole genome shotgun (WGS) entry which is preliminary data.</text>
</comment>
<proteinExistence type="inferred from homology"/>
<dbReference type="NCBIfam" id="TIGR00431">
    <property type="entry name" value="TruB"/>
    <property type="match status" value="1"/>
</dbReference>
<dbReference type="PANTHER" id="PTHR13767:SF2">
    <property type="entry name" value="PSEUDOURIDYLATE SYNTHASE TRUB1"/>
    <property type="match status" value="1"/>
</dbReference>
<evidence type="ECO:0000256" key="2">
    <source>
        <dbReference type="ARBA" id="ARBA00005642"/>
    </source>
</evidence>
<dbReference type="GO" id="GO:1990481">
    <property type="term" value="P:mRNA pseudouridine synthesis"/>
    <property type="evidence" value="ECO:0007669"/>
    <property type="project" value="TreeGrafter"/>
</dbReference>
<evidence type="ECO:0000256" key="1">
    <source>
        <dbReference type="ARBA" id="ARBA00000385"/>
    </source>
</evidence>
<dbReference type="SUPFAM" id="SSF55120">
    <property type="entry name" value="Pseudouridine synthase"/>
    <property type="match status" value="1"/>
</dbReference>
<feature type="active site" description="Nucleophile" evidence="5">
    <location>
        <position position="41"/>
    </location>
</feature>
<protein>
    <recommendedName>
        <fullName evidence="5">tRNA pseudouridine synthase B</fullName>
        <ecNumber evidence="5">5.4.99.25</ecNumber>
    </recommendedName>
    <alternativeName>
        <fullName evidence="5">tRNA pseudouridine(55) synthase</fullName>
        <shortName evidence="5">Psi55 synthase</shortName>
    </alternativeName>
    <alternativeName>
        <fullName evidence="5">tRNA pseudouridylate synthase</fullName>
    </alternativeName>
    <alternativeName>
        <fullName evidence="5">tRNA-uridine isomerase</fullName>
    </alternativeName>
</protein>
<evidence type="ECO:0000259" key="6">
    <source>
        <dbReference type="Pfam" id="PF01509"/>
    </source>
</evidence>
<accession>A0A1F4W2I0</accession>
<dbReference type="Proteomes" id="UP000176614">
    <property type="component" value="Unassembled WGS sequence"/>
</dbReference>
<evidence type="ECO:0000313" key="8">
    <source>
        <dbReference type="Proteomes" id="UP000176614"/>
    </source>
</evidence>
<evidence type="ECO:0000256" key="5">
    <source>
        <dbReference type="HAMAP-Rule" id="MF_01080"/>
    </source>
</evidence>
<comment type="function">
    <text evidence="5">Responsible for synthesis of pseudouridine from uracil-55 in the psi GC loop of transfer RNAs.</text>
</comment>
<dbReference type="Pfam" id="PF01509">
    <property type="entry name" value="TruB_N"/>
    <property type="match status" value="1"/>
</dbReference>
<reference evidence="7 8" key="1">
    <citation type="journal article" date="2016" name="Nat. Commun.">
        <title>Thousands of microbial genomes shed light on interconnected biogeochemical processes in an aquifer system.</title>
        <authorList>
            <person name="Anantharaman K."/>
            <person name="Brown C.T."/>
            <person name="Hug L.A."/>
            <person name="Sharon I."/>
            <person name="Castelle C.J."/>
            <person name="Probst A.J."/>
            <person name="Thomas B.C."/>
            <person name="Singh A."/>
            <person name="Wilkins M.J."/>
            <person name="Karaoz U."/>
            <person name="Brodie E.L."/>
            <person name="Williams K.H."/>
            <person name="Hubbard S.S."/>
            <person name="Banfield J.F."/>
        </authorList>
    </citation>
    <scope>NUCLEOTIDE SEQUENCE [LARGE SCALE GENOMIC DNA]</scope>
</reference>
<dbReference type="AlphaFoldDB" id="A0A1F4W2I0"/>
<dbReference type="InterPro" id="IPR020103">
    <property type="entry name" value="PsdUridine_synth_cat_dom_sf"/>
</dbReference>
<evidence type="ECO:0000256" key="4">
    <source>
        <dbReference type="ARBA" id="ARBA00023235"/>
    </source>
</evidence>
<dbReference type="EMBL" id="MEVT01000005">
    <property type="protein sequence ID" value="OGC63580.1"/>
    <property type="molecule type" value="Genomic_DNA"/>
</dbReference>
<dbReference type="PANTHER" id="PTHR13767">
    <property type="entry name" value="TRNA-PSEUDOURIDINE SYNTHASE"/>
    <property type="match status" value="1"/>
</dbReference>
<dbReference type="GO" id="GO:0031119">
    <property type="term" value="P:tRNA pseudouridine synthesis"/>
    <property type="evidence" value="ECO:0007669"/>
    <property type="project" value="UniProtKB-UniRule"/>
</dbReference>
<feature type="domain" description="Pseudouridine synthase II N-terminal" evidence="6">
    <location>
        <begin position="26"/>
        <end position="186"/>
    </location>
</feature>
<dbReference type="GO" id="GO:0160148">
    <property type="term" value="F:tRNA pseudouridine(55) synthase activity"/>
    <property type="evidence" value="ECO:0007669"/>
    <property type="project" value="UniProtKB-EC"/>
</dbReference>
<gene>
    <name evidence="5" type="primary">truB</name>
    <name evidence="7" type="ORF">A2264_04375</name>
</gene>
<evidence type="ECO:0000256" key="3">
    <source>
        <dbReference type="ARBA" id="ARBA00022694"/>
    </source>
</evidence>
<organism evidence="7 8">
    <name type="scientific">candidate division WWE3 bacterium RIFOXYA2_FULL_46_9</name>
    <dbReference type="NCBI Taxonomy" id="1802636"/>
    <lineage>
        <taxon>Bacteria</taxon>
        <taxon>Katanobacteria</taxon>
    </lineage>
</organism>
<dbReference type="HAMAP" id="MF_01080">
    <property type="entry name" value="TruB_bact"/>
    <property type="match status" value="1"/>
</dbReference>
<dbReference type="Gene3D" id="3.30.2350.10">
    <property type="entry name" value="Pseudouridine synthase"/>
    <property type="match status" value="1"/>
</dbReference>
<keyword evidence="3 5" id="KW-0819">tRNA processing</keyword>
<dbReference type="InterPro" id="IPR002501">
    <property type="entry name" value="PsdUridine_synth_N"/>
</dbReference>
<evidence type="ECO:0000313" key="7">
    <source>
        <dbReference type="EMBL" id="OGC63580.1"/>
    </source>
</evidence>